<keyword evidence="4" id="KW-1003">Cell membrane</keyword>
<dbReference type="GO" id="GO:0006811">
    <property type="term" value="P:monoatomic ion transport"/>
    <property type="evidence" value="ECO:0007669"/>
    <property type="project" value="UniProtKB-KW"/>
</dbReference>
<keyword evidence="3" id="KW-0050">Antiport</keyword>
<evidence type="ECO:0000256" key="2">
    <source>
        <dbReference type="ARBA" id="ARBA00022448"/>
    </source>
</evidence>
<keyword evidence="5 10" id="KW-0812">Transmembrane</keyword>
<keyword evidence="2" id="KW-0813">Transport</keyword>
<keyword evidence="8 10" id="KW-0472">Membrane</keyword>
<evidence type="ECO:0000256" key="6">
    <source>
        <dbReference type="ARBA" id="ARBA00022989"/>
    </source>
</evidence>
<protein>
    <recommendedName>
        <fullName evidence="9">Multidrug-efflux transporter</fullName>
    </recommendedName>
</protein>
<dbReference type="PANTHER" id="PTHR43298">
    <property type="entry name" value="MULTIDRUG RESISTANCE PROTEIN NORM-RELATED"/>
    <property type="match status" value="1"/>
</dbReference>
<organism evidence="11">
    <name type="scientific">bioreactor metagenome</name>
    <dbReference type="NCBI Taxonomy" id="1076179"/>
    <lineage>
        <taxon>unclassified sequences</taxon>
        <taxon>metagenomes</taxon>
        <taxon>ecological metagenomes</taxon>
    </lineage>
</organism>
<evidence type="ECO:0000256" key="8">
    <source>
        <dbReference type="ARBA" id="ARBA00023136"/>
    </source>
</evidence>
<feature type="transmembrane region" description="Helical" evidence="10">
    <location>
        <begin position="210"/>
        <end position="231"/>
    </location>
</feature>
<dbReference type="PANTHER" id="PTHR43298:SF2">
    <property type="entry name" value="FMN_FAD EXPORTER YEEO-RELATED"/>
    <property type="match status" value="1"/>
</dbReference>
<keyword evidence="6 10" id="KW-1133">Transmembrane helix</keyword>
<reference evidence="11" key="1">
    <citation type="submission" date="2019-08" db="EMBL/GenBank/DDBJ databases">
        <authorList>
            <person name="Kucharzyk K."/>
            <person name="Murdoch R.W."/>
            <person name="Higgins S."/>
            <person name="Loffler F."/>
        </authorList>
    </citation>
    <scope>NUCLEOTIDE SEQUENCE</scope>
</reference>
<dbReference type="EMBL" id="VSSQ01011980">
    <property type="protein sequence ID" value="MPM48168.1"/>
    <property type="molecule type" value="Genomic_DNA"/>
</dbReference>
<keyword evidence="7" id="KW-0406">Ion transport</keyword>
<feature type="transmembrane region" description="Helical" evidence="10">
    <location>
        <begin position="140"/>
        <end position="161"/>
    </location>
</feature>
<comment type="caution">
    <text evidence="11">The sequence shown here is derived from an EMBL/GenBank/DDBJ whole genome shotgun (WGS) entry which is preliminary data.</text>
</comment>
<evidence type="ECO:0000256" key="4">
    <source>
        <dbReference type="ARBA" id="ARBA00022475"/>
    </source>
</evidence>
<feature type="transmembrane region" description="Helical" evidence="10">
    <location>
        <begin position="373"/>
        <end position="392"/>
    </location>
</feature>
<dbReference type="AlphaFoldDB" id="A0A645A629"/>
<feature type="transmembrane region" description="Helical" evidence="10">
    <location>
        <begin position="173"/>
        <end position="190"/>
    </location>
</feature>
<dbReference type="InterPro" id="IPR048279">
    <property type="entry name" value="MdtK-like"/>
</dbReference>
<feature type="transmembrane region" description="Helical" evidence="10">
    <location>
        <begin position="64"/>
        <end position="83"/>
    </location>
</feature>
<evidence type="ECO:0000256" key="7">
    <source>
        <dbReference type="ARBA" id="ARBA00023065"/>
    </source>
</evidence>
<dbReference type="PIRSF" id="PIRSF006603">
    <property type="entry name" value="DinF"/>
    <property type="match status" value="1"/>
</dbReference>
<accession>A0A645A629</accession>
<dbReference type="InterPro" id="IPR002528">
    <property type="entry name" value="MATE_fam"/>
</dbReference>
<evidence type="ECO:0000256" key="3">
    <source>
        <dbReference type="ARBA" id="ARBA00022449"/>
    </source>
</evidence>
<comment type="subcellular location">
    <subcellularLocation>
        <location evidence="1">Cell membrane</location>
        <topology evidence="1">Multi-pass membrane protein</topology>
    </subcellularLocation>
</comment>
<evidence type="ECO:0000256" key="5">
    <source>
        <dbReference type="ARBA" id="ARBA00022692"/>
    </source>
</evidence>
<dbReference type="GO" id="GO:0015297">
    <property type="term" value="F:antiporter activity"/>
    <property type="evidence" value="ECO:0007669"/>
    <property type="project" value="UniProtKB-KW"/>
</dbReference>
<proteinExistence type="predicted"/>
<evidence type="ECO:0000313" key="11">
    <source>
        <dbReference type="EMBL" id="MPM48168.1"/>
    </source>
</evidence>
<gene>
    <name evidence="11" type="primary">yeeO_22</name>
    <name evidence="11" type="ORF">SDC9_94891</name>
</gene>
<evidence type="ECO:0000256" key="10">
    <source>
        <dbReference type="SAM" id="Phobius"/>
    </source>
</evidence>
<dbReference type="NCBIfam" id="TIGR00797">
    <property type="entry name" value="matE"/>
    <property type="match status" value="1"/>
</dbReference>
<feature type="transmembrane region" description="Helical" evidence="10">
    <location>
        <begin position="104"/>
        <end position="128"/>
    </location>
</feature>
<sequence length="465" mass="50438">MASQRSQPNLLDRSIPPRIIIWSLAWPTILEQVLQVTVTYVDSAMVGSLGAMATAAIAVPTSTIWLVNGWMNAFAIGFSVLMARNLGAGKKDRANLITRQALHTSLFFGLILTIAFLLVARILPAWIGAEAEVQTLASTYYHYIALGYLPNLVMILISTLLRCSGDAKTPLMLNGLNNILNVVLNLFFIFDFVPLGRLALPGLGLGVKGAAIATTISVTVTSLLLLTTLMTKDSPIKVHLKEKAHYERTIYKSALRLGIPVALERSTLSLGQIVFTKMVGTLGTTALAAHFLANTAESITYLPPSGFSTAATTLVAQSLGSGDKDLAKRFADTCTILGTALMSMMGVVLYVFAPILMRFFTQDAQVIALGTTILRIEAFAEPAFGLSMLAFGVFRGAGDTRRPFAISIAGMWLLRLPLAYLLLQTTTLGLLGIWIAMASDLSLRGIISFVLYRRYTWLDSWKETH</sequence>
<evidence type="ECO:0000256" key="1">
    <source>
        <dbReference type="ARBA" id="ARBA00004651"/>
    </source>
</evidence>
<evidence type="ECO:0000256" key="9">
    <source>
        <dbReference type="ARBA" id="ARBA00031636"/>
    </source>
</evidence>
<dbReference type="InterPro" id="IPR050222">
    <property type="entry name" value="MATE_MdtK"/>
</dbReference>
<feature type="transmembrane region" description="Helical" evidence="10">
    <location>
        <begin position="334"/>
        <end position="353"/>
    </location>
</feature>
<name>A0A645A629_9ZZZZ</name>
<dbReference type="Pfam" id="PF01554">
    <property type="entry name" value="MatE"/>
    <property type="match status" value="2"/>
</dbReference>
<dbReference type="CDD" id="cd13137">
    <property type="entry name" value="MATE_NorM_like"/>
    <property type="match status" value="1"/>
</dbReference>
<dbReference type="GO" id="GO:0042910">
    <property type="term" value="F:xenobiotic transmembrane transporter activity"/>
    <property type="evidence" value="ECO:0007669"/>
    <property type="project" value="InterPro"/>
</dbReference>
<dbReference type="GO" id="GO:0005886">
    <property type="term" value="C:plasma membrane"/>
    <property type="evidence" value="ECO:0007669"/>
    <property type="project" value="UniProtKB-SubCell"/>
</dbReference>